<comment type="caution">
    <text evidence="1">The sequence shown here is derived from an EMBL/GenBank/DDBJ whole genome shotgun (WGS) entry which is preliminary data.</text>
</comment>
<keyword evidence="2" id="KW-1185">Reference proteome</keyword>
<evidence type="ECO:0000313" key="2">
    <source>
        <dbReference type="Proteomes" id="UP001291653"/>
    </source>
</evidence>
<name>A0ABQ5NWI3_9ACTN</name>
<gene>
    <name evidence="1" type="ORF">SYYSPA8_10595</name>
</gene>
<dbReference type="Proteomes" id="UP001291653">
    <property type="component" value="Unassembled WGS sequence"/>
</dbReference>
<sequence length="79" mass="8290">MATADTREGLAVGTLAFDTVIGAIGVVMAEYGTRYYLRPPHGGCEWDAPRTDIRPATVADQLRPALTEANARSSAGGVL</sequence>
<protein>
    <submittedName>
        <fullName evidence="1">Uncharacterized protein</fullName>
    </submittedName>
</protein>
<reference evidence="1 2" key="1">
    <citation type="submission" date="2022-10" db="EMBL/GenBank/DDBJ databases">
        <title>Draft genome sequence of Streptomyces sp. YSPA8.</title>
        <authorList>
            <person name="Moriuchi R."/>
            <person name="Dohra H."/>
            <person name="Yamamura H."/>
            <person name="Kodani S."/>
        </authorList>
    </citation>
    <scope>NUCLEOTIDE SEQUENCE [LARGE SCALE GENOMIC DNA]</scope>
    <source>
        <strain evidence="1 2">YSPA8</strain>
    </source>
</reference>
<organism evidence="1 2">
    <name type="scientific">Streptomyces yaizuensis</name>
    <dbReference type="NCBI Taxonomy" id="2989713"/>
    <lineage>
        <taxon>Bacteria</taxon>
        <taxon>Bacillati</taxon>
        <taxon>Actinomycetota</taxon>
        <taxon>Actinomycetes</taxon>
        <taxon>Kitasatosporales</taxon>
        <taxon>Streptomycetaceae</taxon>
        <taxon>Streptomyces</taxon>
    </lineage>
</organism>
<proteinExistence type="predicted"/>
<dbReference type="EMBL" id="BSBI01000003">
    <property type="protein sequence ID" value="GLF94738.1"/>
    <property type="molecule type" value="Genomic_DNA"/>
</dbReference>
<accession>A0ABQ5NWI3</accession>
<dbReference type="RefSeq" id="WP_323446796.1">
    <property type="nucleotide sequence ID" value="NZ_BSBI01000003.1"/>
</dbReference>
<evidence type="ECO:0000313" key="1">
    <source>
        <dbReference type="EMBL" id="GLF94738.1"/>
    </source>
</evidence>